<comment type="caution">
    <text evidence="3">The sequence shown here is derived from an EMBL/GenBank/DDBJ whole genome shotgun (WGS) entry which is preliminary data.</text>
</comment>
<accession>A0A3M6W0Q2</accession>
<feature type="region of interest" description="Disordered" evidence="1">
    <location>
        <begin position="444"/>
        <end position="532"/>
    </location>
</feature>
<feature type="compositionally biased region" description="Low complexity" evidence="1">
    <location>
        <begin position="444"/>
        <end position="454"/>
    </location>
</feature>
<feature type="region of interest" description="Disordered" evidence="1">
    <location>
        <begin position="203"/>
        <end position="246"/>
    </location>
</feature>
<dbReference type="Pfam" id="PF12763">
    <property type="entry name" value="EH"/>
    <property type="match status" value="1"/>
</dbReference>
<feature type="compositionally biased region" description="Low complexity" evidence="1">
    <location>
        <begin position="397"/>
        <end position="412"/>
    </location>
</feature>
<evidence type="ECO:0000259" key="2">
    <source>
        <dbReference type="PROSITE" id="PS50031"/>
    </source>
</evidence>
<dbReference type="Proteomes" id="UP000281245">
    <property type="component" value="Unassembled WGS sequence"/>
</dbReference>
<dbReference type="OrthoDB" id="10045710at2759"/>
<feature type="compositionally biased region" description="Low complexity" evidence="1">
    <location>
        <begin position="164"/>
        <end position="177"/>
    </location>
</feature>
<feature type="compositionally biased region" description="Basic residues" evidence="1">
    <location>
        <begin position="507"/>
        <end position="522"/>
    </location>
</feature>
<gene>
    <name evidence="3" type="ORF">D0869_15286</name>
</gene>
<organism evidence="3 4">
    <name type="scientific">Hortaea werneckii</name>
    <name type="common">Black yeast</name>
    <name type="synonym">Cladosporium werneckii</name>
    <dbReference type="NCBI Taxonomy" id="91943"/>
    <lineage>
        <taxon>Eukaryota</taxon>
        <taxon>Fungi</taxon>
        <taxon>Dikarya</taxon>
        <taxon>Ascomycota</taxon>
        <taxon>Pezizomycotina</taxon>
        <taxon>Dothideomycetes</taxon>
        <taxon>Dothideomycetidae</taxon>
        <taxon>Mycosphaerellales</taxon>
        <taxon>Teratosphaeriaceae</taxon>
        <taxon>Hortaea</taxon>
    </lineage>
</organism>
<dbReference type="AlphaFoldDB" id="A0A3M6W0Q2"/>
<feature type="region of interest" description="Disordered" evidence="1">
    <location>
        <begin position="112"/>
        <end position="184"/>
    </location>
</feature>
<feature type="region of interest" description="Disordered" evidence="1">
    <location>
        <begin position="305"/>
        <end position="424"/>
    </location>
</feature>
<proteinExistence type="predicted"/>
<dbReference type="InterPro" id="IPR000261">
    <property type="entry name" value="EH_dom"/>
</dbReference>
<dbReference type="CDD" id="cd00052">
    <property type="entry name" value="EH"/>
    <property type="match status" value="1"/>
</dbReference>
<reference evidence="3 4" key="1">
    <citation type="journal article" date="2018" name="BMC Genomics">
        <title>Genomic evidence for intraspecific hybridization in a clonal and extremely halotolerant yeast.</title>
        <authorList>
            <person name="Gostincar C."/>
            <person name="Stajich J.E."/>
            <person name="Zupancic J."/>
            <person name="Zalar P."/>
            <person name="Gunde-Cimerman N."/>
        </authorList>
    </citation>
    <scope>NUCLEOTIDE SEQUENCE [LARGE SCALE GENOMIC DNA]</scope>
    <source>
        <strain evidence="3 4">EXF-6656</strain>
    </source>
</reference>
<feature type="domain" description="EH" evidence="2">
    <location>
        <begin position="574"/>
        <end position="663"/>
    </location>
</feature>
<protein>
    <recommendedName>
        <fullName evidence="2">EH domain-containing protein</fullName>
    </recommendedName>
</protein>
<dbReference type="Gene3D" id="1.10.238.10">
    <property type="entry name" value="EF-hand"/>
    <property type="match status" value="1"/>
</dbReference>
<sequence length="670" mass="73308">MLPTAASSLRTYPWFPLDPLDDCQSPPSGSVVAYVSNALLMPAGQRGSDSRAGSVSSVATTESQTRNAALLGAAKAFGGGGGGVVKPKPKPNNASEWKAGFDGAHQNGARAAARGLRMSAPERGGYKRATHPAPSIDRGSSDVDVRTAAARAQVESGRHRLAVPQQQQQPHPQQQRPHQGDRPRLPSYYAAQLAAARSPEPVGIHASVTGPAASKGAVKRPPVAPKPRRLSGGDTFRADDSPIPPTDSLVKLFERKASGGENPKRPAPIAIRPSQDLVIRSPKPTRMSDAGINSVFQMEIDTPKASQANANRRRMPQHYGPLSDDESYVSISEDTAEGSPLKMKRTRSSSASRSQEEGHREMARPHSSYETAPNRASRASPPARGKPVDIPQPPGRSAASPPVSFAPSAQSSNQSLTAQWHRMNPQRRTPLQSDDIANAIVASSLASSRAPSPRKSNRLEPPPVPSRRRHHTLSFTRSPSPARQGMRMTLRKHDSSDTGEEDSLHPYSKHRKKRHLRKHPNKHHEGDRKRWRDAVTERERKRYEGVWAANKGILCALCLDEEDRLKDSGSFHGNLEDQQQARENASLEMDQEVSSLVVRDLWSRSRLPASELEMVWNLVDNTGVGRLNKEEFVVGMWLVDQRLKGRKLPVRVSPTVWASVRSLQGIKIRK</sequence>
<dbReference type="SMART" id="SM00027">
    <property type="entry name" value="EH"/>
    <property type="match status" value="1"/>
</dbReference>
<name>A0A3M6W0Q2_HORWE</name>
<evidence type="ECO:0000256" key="1">
    <source>
        <dbReference type="SAM" id="MobiDB-lite"/>
    </source>
</evidence>
<feature type="compositionally biased region" description="Low complexity" evidence="1">
    <location>
        <begin position="372"/>
        <end position="383"/>
    </location>
</feature>
<feature type="compositionally biased region" description="Basic and acidic residues" evidence="1">
    <location>
        <begin position="354"/>
        <end position="364"/>
    </location>
</feature>
<dbReference type="SUPFAM" id="SSF47473">
    <property type="entry name" value="EF-hand"/>
    <property type="match status" value="1"/>
</dbReference>
<dbReference type="EMBL" id="QWIJ01002530">
    <property type="protein sequence ID" value="RMX71780.1"/>
    <property type="molecule type" value="Genomic_DNA"/>
</dbReference>
<evidence type="ECO:0000313" key="4">
    <source>
        <dbReference type="Proteomes" id="UP000281245"/>
    </source>
</evidence>
<dbReference type="InterPro" id="IPR011992">
    <property type="entry name" value="EF-hand-dom_pair"/>
</dbReference>
<feature type="compositionally biased region" description="Basic and acidic residues" evidence="1">
    <location>
        <begin position="523"/>
        <end position="532"/>
    </location>
</feature>
<evidence type="ECO:0000313" key="3">
    <source>
        <dbReference type="EMBL" id="RMX71780.1"/>
    </source>
</evidence>
<dbReference type="PROSITE" id="PS50031">
    <property type="entry name" value="EH"/>
    <property type="match status" value="1"/>
</dbReference>